<dbReference type="OrthoDB" id="196794at2"/>
<keyword evidence="1" id="KW-0812">Transmembrane</keyword>
<feature type="transmembrane region" description="Helical" evidence="1">
    <location>
        <begin position="91"/>
        <end position="114"/>
    </location>
</feature>
<proteinExistence type="predicted"/>
<evidence type="ECO:0008006" key="4">
    <source>
        <dbReference type="Google" id="ProtNLM"/>
    </source>
</evidence>
<sequence length="154" mass="16231">MNTITLTSDLVLYAILAGLLGAGAMWAGMRLIERAGPPTGGMVVAVGSLLTRSREKALPMGIAVYLFSAVVFGLLYTVLMQLVGLTAWPQAFFAGAGFGFFHGLVVSLALTWIVSDNHPLTEFRKATPLVFLSHFAGHIVFGAVVGLVISIAPL</sequence>
<keyword evidence="3" id="KW-1185">Reference proteome</keyword>
<evidence type="ECO:0000256" key="1">
    <source>
        <dbReference type="SAM" id="Phobius"/>
    </source>
</evidence>
<organism evidence="2 3">
    <name type="scientific">Rariglobus hedericola</name>
    <dbReference type="NCBI Taxonomy" id="2597822"/>
    <lineage>
        <taxon>Bacteria</taxon>
        <taxon>Pseudomonadati</taxon>
        <taxon>Verrucomicrobiota</taxon>
        <taxon>Opitutia</taxon>
        <taxon>Opitutales</taxon>
        <taxon>Opitutaceae</taxon>
        <taxon>Rariglobus</taxon>
    </lineage>
</organism>
<dbReference type="Proteomes" id="UP000315648">
    <property type="component" value="Unassembled WGS sequence"/>
</dbReference>
<dbReference type="AlphaFoldDB" id="A0A556QS81"/>
<evidence type="ECO:0000313" key="2">
    <source>
        <dbReference type="EMBL" id="TSJ79491.1"/>
    </source>
</evidence>
<feature type="transmembrane region" description="Helical" evidence="1">
    <location>
        <begin position="57"/>
        <end position="79"/>
    </location>
</feature>
<reference evidence="2 3" key="1">
    <citation type="submission" date="2019-07" db="EMBL/GenBank/DDBJ databases">
        <title>Description of 53C-WASEF.</title>
        <authorList>
            <person name="Pitt A."/>
            <person name="Hahn M.W."/>
        </authorList>
    </citation>
    <scope>NUCLEOTIDE SEQUENCE [LARGE SCALE GENOMIC DNA]</scope>
    <source>
        <strain evidence="2 3">53C-WASEF</strain>
    </source>
</reference>
<name>A0A556QS81_9BACT</name>
<accession>A0A556QS81</accession>
<keyword evidence="1" id="KW-0472">Membrane</keyword>
<gene>
    <name evidence="2" type="ORF">FPL22_09445</name>
</gene>
<feature type="transmembrane region" description="Helical" evidence="1">
    <location>
        <begin position="12"/>
        <end position="32"/>
    </location>
</feature>
<dbReference type="RefSeq" id="WP_144230032.1">
    <property type="nucleotide sequence ID" value="NZ_CBCRVV010000030.1"/>
</dbReference>
<keyword evidence="1" id="KW-1133">Transmembrane helix</keyword>
<dbReference type="EMBL" id="VMBG01000001">
    <property type="protein sequence ID" value="TSJ79491.1"/>
    <property type="molecule type" value="Genomic_DNA"/>
</dbReference>
<evidence type="ECO:0000313" key="3">
    <source>
        <dbReference type="Proteomes" id="UP000315648"/>
    </source>
</evidence>
<protein>
    <recommendedName>
        <fullName evidence="4">DUF1440 domain-containing protein</fullName>
    </recommendedName>
</protein>
<feature type="transmembrane region" description="Helical" evidence="1">
    <location>
        <begin position="126"/>
        <end position="152"/>
    </location>
</feature>
<comment type="caution">
    <text evidence="2">The sequence shown here is derived from an EMBL/GenBank/DDBJ whole genome shotgun (WGS) entry which is preliminary data.</text>
</comment>